<keyword evidence="5" id="KW-1185">Reference proteome</keyword>
<dbReference type="Proteomes" id="UP001596395">
    <property type="component" value="Unassembled WGS sequence"/>
</dbReference>
<keyword evidence="2" id="KW-0472">Membrane</keyword>
<organism evidence="4 5">
    <name type="scientific">Halorubellus litoreus</name>
    <dbReference type="NCBI Taxonomy" id="755308"/>
    <lineage>
        <taxon>Archaea</taxon>
        <taxon>Methanobacteriati</taxon>
        <taxon>Methanobacteriota</taxon>
        <taxon>Stenosarchaea group</taxon>
        <taxon>Halobacteria</taxon>
        <taxon>Halobacteriales</taxon>
        <taxon>Halorubellaceae</taxon>
        <taxon>Halorubellus</taxon>
    </lineage>
</organism>
<evidence type="ECO:0000313" key="4">
    <source>
        <dbReference type="EMBL" id="MFC6954508.1"/>
    </source>
</evidence>
<feature type="transmembrane region" description="Helical" evidence="2">
    <location>
        <begin position="156"/>
        <end position="175"/>
    </location>
</feature>
<evidence type="ECO:0000313" key="5">
    <source>
        <dbReference type="Proteomes" id="UP001596395"/>
    </source>
</evidence>
<sequence length="213" mass="23431">MATQLEASTRGTEPEPAPRLSPNDIHNVLRNERRTLALEELRSGNAPVTLRSLSETIAEAETGESPPPRGARDSVYASLHQTHLPMLERHDIVEYERQGKEIRLAERARDLDPYLNVTTARGGSWQFRYMVIGVVGIATVGLAAANAPLLSVVAGPIWATAFLALFAAEIVLQYGQQELGRRSKQRVVPNWLPSFANRTSGRDDRENAAPADD</sequence>
<reference evidence="4 5" key="1">
    <citation type="journal article" date="2019" name="Int. J. Syst. Evol. Microbiol.">
        <title>The Global Catalogue of Microorganisms (GCM) 10K type strain sequencing project: providing services to taxonomists for standard genome sequencing and annotation.</title>
        <authorList>
            <consortium name="The Broad Institute Genomics Platform"/>
            <consortium name="The Broad Institute Genome Sequencing Center for Infectious Disease"/>
            <person name="Wu L."/>
            <person name="Ma J."/>
        </authorList>
    </citation>
    <scope>NUCLEOTIDE SEQUENCE [LARGE SCALE GENOMIC DNA]</scope>
    <source>
        <strain evidence="4 5">GX26</strain>
    </source>
</reference>
<dbReference type="RefSeq" id="WP_336351455.1">
    <property type="nucleotide sequence ID" value="NZ_JAZAQL010000003.1"/>
</dbReference>
<dbReference type="EMBL" id="JBHSXN010000003">
    <property type="protein sequence ID" value="MFC6954508.1"/>
    <property type="molecule type" value="Genomic_DNA"/>
</dbReference>
<feature type="transmembrane region" description="Helical" evidence="2">
    <location>
        <begin position="129"/>
        <end position="150"/>
    </location>
</feature>
<keyword evidence="2" id="KW-1133">Transmembrane helix</keyword>
<proteinExistence type="predicted"/>
<comment type="caution">
    <text evidence="4">The sequence shown here is derived from an EMBL/GenBank/DDBJ whole genome shotgun (WGS) entry which is preliminary data.</text>
</comment>
<feature type="domain" description="DUF7344" evidence="3">
    <location>
        <begin position="26"/>
        <end position="102"/>
    </location>
</feature>
<dbReference type="Pfam" id="PF24035">
    <property type="entry name" value="DUF7344"/>
    <property type="match status" value="1"/>
</dbReference>
<gene>
    <name evidence="4" type="ORF">ACFQGB_16710</name>
</gene>
<feature type="region of interest" description="Disordered" evidence="1">
    <location>
        <begin position="1"/>
        <end position="24"/>
    </location>
</feature>
<accession>A0ABD5VJ68</accession>
<keyword evidence="2" id="KW-0812">Transmembrane</keyword>
<protein>
    <recommendedName>
        <fullName evidence="3">DUF7344 domain-containing protein</fullName>
    </recommendedName>
</protein>
<name>A0ABD5VJ68_9EURY</name>
<dbReference type="AlphaFoldDB" id="A0ABD5VJ68"/>
<dbReference type="InterPro" id="IPR055768">
    <property type="entry name" value="DUF7344"/>
</dbReference>
<evidence type="ECO:0000256" key="2">
    <source>
        <dbReference type="SAM" id="Phobius"/>
    </source>
</evidence>
<evidence type="ECO:0000256" key="1">
    <source>
        <dbReference type="SAM" id="MobiDB-lite"/>
    </source>
</evidence>
<evidence type="ECO:0000259" key="3">
    <source>
        <dbReference type="Pfam" id="PF24035"/>
    </source>
</evidence>
<feature type="compositionally biased region" description="Polar residues" evidence="1">
    <location>
        <begin position="1"/>
        <end position="11"/>
    </location>
</feature>